<dbReference type="RefSeq" id="XP_026604706.1">
    <property type="nucleotide sequence ID" value="XM_026747226.1"/>
</dbReference>
<feature type="compositionally biased region" description="Low complexity" evidence="1">
    <location>
        <begin position="74"/>
        <end position="86"/>
    </location>
</feature>
<evidence type="ECO:0000313" key="2">
    <source>
        <dbReference type="EMBL" id="RDW81653.1"/>
    </source>
</evidence>
<evidence type="ECO:0000313" key="3">
    <source>
        <dbReference type="Proteomes" id="UP000256690"/>
    </source>
</evidence>
<dbReference type="EMBL" id="PVWQ01000005">
    <property type="protein sequence ID" value="RDW81653.1"/>
    <property type="molecule type" value="Genomic_DNA"/>
</dbReference>
<reference evidence="2 3" key="1">
    <citation type="journal article" date="2018" name="IMA Fungus">
        <title>IMA Genome-F 9: Draft genome sequence of Annulohypoxylon stygium, Aspergillus mulundensis, Berkeleyomyces basicola (syn. Thielaviopsis basicola), Ceratocystis smalleyi, two Cercospora beticola strains, Coleophoma cylindrospora, Fusarium fracticaudum, Phialophora cf. hyalina, and Morchella septimelata.</title>
        <authorList>
            <person name="Wingfield B.D."/>
            <person name="Bills G.F."/>
            <person name="Dong Y."/>
            <person name="Huang W."/>
            <person name="Nel W.J."/>
            <person name="Swalarsk-Parry B.S."/>
            <person name="Vaghefi N."/>
            <person name="Wilken P.M."/>
            <person name="An Z."/>
            <person name="de Beer Z.W."/>
            <person name="De Vos L."/>
            <person name="Chen L."/>
            <person name="Duong T.A."/>
            <person name="Gao Y."/>
            <person name="Hammerbacher A."/>
            <person name="Kikkert J.R."/>
            <person name="Li Y."/>
            <person name="Li H."/>
            <person name="Li K."/>
            <person name="Li Q."/>
            <person name="Liu X."/>
            <person name="Ma X."/>
            <person name="Naidoo K."/>
            <person name="Pethybridge S.J."/>
            <person name="Sun J."/>
            <person name="Steenkamp E.T."/>
            <person name="van der Nest M.A."/>
            <person name="van Wyk S."/>
            <person name="Wingfield M.J."/>
            <person name="Xiong C."/>
            <person name="Yue Q."/>
            <person name="Zhang X."/>
        </authorList>
    </citation>
    <scope>NUCLEOTIDE SEQUENCE [LARGE SCALE GENOMIC DNA]</scope>
    <source>
        <strain evidence="2 3">DSM 5745</strain>
    </source>
</reference>
<evidence type="ECO:0000256" key="1">
    <source>
        <dbReference type="SAM" id="MobiDB-lite"/>
    </source>
</evidence>
<dbReference type="AlphaFoldDB" id="A0A3D8S5R8"/>
<sequence>MSDHEKRGSSDDNRPANAQRRPDKNDNASADSSQDVASLGSRIQQSASGLARNAFFSSASSGDTAHLLSDNGKATPSSSSSALAAAEQYGQVIGPPSSSSRDPSAHGPAETFRSAPTTQSGGFELPGLTEDQFQNTYGGDLSETIDPFDAGKGKGKGKATASSVPRSESESAHRTSTYHDEATAASTLIPSDGDAVVSILTDQTFDPEFPPSANEPPEYLETELSPPQLTPAEIQMIESFRRQLPPDVQRPQQSQTQLNSLSLVPDIGSFLDAIPAASATHATALRDTVLASLPGAAEWVSVEEKYHDEVWGYLQPTLEAAVKEIESSRDSAGAADGPAVRRLKMILKHMQH</sequence>
<dbReference type="OrthoDB" id="5337545at2759"/>
<feature type="compositionally biased region" description="Basic and acidic residues" evidence="1">
    <location>
        <begin position="1"/>
        <end position="26"/>
    </location>
</feature>
<feature type="region of interest" description="Disordered" evidence="1">
    <location>
        <begin position="204"/>
        <end position="223"/>
    </location>
</feature>
<name>A0A3D8S5R8_9EURO</name>
<dbReference type="Proteomes" id="UP000256690">
    <property type="component" value="Unassembled WGS sequence"/>
</dbReference>
<proteinExistence type="predicted"/>
<feature type="region of interest" description="Disordered" evidence="1">
    <location>
        <begin position="1"/>
        <end position="45"/>
    </location>
</feature>
<dbReference type="GeneID" id="38115580"/>
<gene>
    <name evidence="2" type="ORF">DSM5745_05210</name>
</gene>
<accession>A0A3D8S5R8</accession>
<keyword evidence="3" id="KW-1185">Reference proteome</keyword>
<feature type="region of interest" description="Disordered" evidence="1">
    <location>
        <begin position="60"/>
        <end position="189"/>
    </location>
</feature>
<comment type="caution">
    <text evidence="2">The sequence shown here is derived from an EMBL/GenBank/DDBJ whole genome shotgun (WGS) entry which is preliminary data.</text>
</comment>
<dbReference type="STRING" id="1810919.A0A3D8S5R8"/>
<feature type="compositionally biased region" description="Basic and acidic residues" evidence="1">
    <location>
        <begin position="167"/>
        <end position="182"/>
    </location>
</feature>
<organism evidence="2 3">
    <name type="scientific">Aspergillus mulundensis</name>
    <dbReference type="NCBI Taxonomy" id="1810919"/>
    <lineage>
        <taxon>Eukaryota</taxon>
        <taxon>Fungi</taxon>
        <taxon>Dikarya</taxon>
        <taxon>Ascomycota</taxon>
        <taxon>Pezizomycotina</taxon>
        <taxon>Eurotiomycetes</taxon>
        <taxon>Eurotiomycetidae</taxon>
        <taxon>Eurotiales</taxon>
        <taxon>Aspergillaceae</taxon>
        <taxon>Aspergillus</taxon>
        <taxon>Aspergillus subgen. Nidulantes</taxon>
    </lineage>
</organism>
<feature type="compositionally biased region" description="Polar residues" evidence="1">
    <location>
        <begin position="27"/>
        <end position="45"/>
    </location>
</feature>
<protein>
    <submittedName>
        <fullName evidence="2">Uncharacterized protein</fullName>
    </submittedName>
</protein>